<feature type="domain" description="OmpA-like" evidence="6">
    <location>
        <begin position="98"/>
        <end position="215"/>
    </location>
</feature>
<dbReference type="Gene3D" id="3.30.1330.60">
    <property type="entry name" value="OmpA-like domain"/>
    <property type="match status" value="1"/>
</dbReference>
<evidence type="ECO:0000313" key="7">
    <source>
        <dbReference type="EMBL" id="RBI85562.1"/>
    </source>
</evidence>
<sequence length="216" mass="22409">MKKPILAATASLVLLAGCAVDPNDPNRNTRQGTMVGAGLGAALGAIMGNDPEERRRNAAAGAVLGAVGGAVTGSILDRQEAELRRDLEQDGVLIENTGDELVVSFTDNILFDVDSAAVKPAFQDELRTLAASLQRYPGSIVRVTGHTDNTGDAGYNQRLSERRAGSVANVLIGSGVSPSRIVSTGVGEAQPVASNLTPEGRARNRRVDVVIVPTNA</sequence>
<dbReference type="InterPro" id="IPR036737">
    <property type="entry name" value="OmpA-like_sf"/>
</dbReference>
<comment type="subcellular location">
    <subcellularLocation>
        <location evidence="1">Cell outer membrane</location>
    </subcellularLocation>
</comment>
<evidence type="ECO:0000256" key="5">
    <source>
        <dbReference type="SAM" id="SignalP"/>
    </source>
</evidence>
<evidence type="ECO:0000256" key="3">
    <source>
        <dbReference type="ARBA" id="ARBA00023237"/>
    </source>
</evidence>
<evidence type="ECO:0000256" key="4">
    <source>
        <dbReference type="PROSITE-ProRule" id="PRU00473"/>
    </source>
</evidence>
<name>A0A365U949_9RHOB</name>
<dbReference type="Proteomes" id="UP000253370">
    <property type="component" value="Unassembled WGS sequence"/>
</dbReference>
<dbReference type="RefSeq" id="WP_113288820.1">
    <property type="nucleotide sequence ID" value="NZ_QNTQ01000006.1"/>
</dbReference>
<dbReference type="PROSITE" id="PS51123">
    <property type="entry name" value="OMPA_2"/>
    <property type="match status" value="1"/>
</dbReference>
<feature type="chain" id="PRO_5016669622" description="OmpA-like domain-containing protein" evidence="5">
    <location>
        <begin position="20"/>
        <end position="216"/>
    </location>
</feature>
<keyword evidence="3" id="KW-0998">Cell outer membrane</keyword>
<dbReference type="Pfam" id="PF00691">
    <property type="entry name" value="OmpA"/>
    <property type="match status" value="1"/>
</dbReference>
<dbReference type="PANTHER" id="PTHR30329">
    <property type="entry name" value="STATOR ELEMENT OF FLAGELLAR MOTOR COMPLEX"/>
    <property type="match status" value="1"/>
</dbReference>
<evidence type="ECO:0000313" key="8">
    <source>
        <dbReference type="Proteomes" id="UP000253370"/>
    </source>
</evidence>
<dbReference type="PRINTS" id="PR01021">
    <property type="entry name" value="OMPADOMAIN"/>
</dbReference>
<dbReference type="OrthoDB" id="9782229at2"/>
<dbReference type="CDD" id="cd07185">
    <property type="entry name" value="OmpA_C-like"/>
    <property type="match status" value="1"/>
</dbReference>
<organism evidence="7 8">
    <name type="scientific">Rhodosalinus halophilus</name>
    <dbReference type="NCBI Taxonomy" id="2259333"/>
    <lineage>
        <taxon>Bacteria</taxon>
        <taxon>Pseudomonadati</taxon>
        <taxon>Pseudomonadota</taxon>
        <taxon>Alphaproteobacteria</taxon>
        <taxon>Rhodobacterales</taxon>
        <taxon>Paracoccaceae</taxon>
        <taxon>Rhodosalinus</taxon>
    </lineage>
</organism>
<reference evidence="7 8" key="1">
    <citation type="submission" date="2018-07" db="EMBL/GenBank/DDBJ databases">
        <title>Rhodosalinus sp. strain E84T genomic sequence and assembly.</title>
        <authorList>
            <person name="Liu Z.-W."/>
            <person name="Lu D.-C."/>
        </authorList>
    </citation>
    <scope>NUCLEOTIDE SEQUENCE [LARGE SCALE GENOMIC DNA]</scope>
    <source>
        <strain evidence="7 8">E84</strain>
    </source>
</reference>
<evidence type="ECO:0000256" key="1">
    <source>
        <dbReference type="ARBA" id="ARBA00004442"/>
    </source>
</evidence>
<comment type="caution">
    <text evidence="7">The sequence shown here is derived from an EMBL/GenBank/DDBJ whole genome shotgun (WGS) entry which is preliminary data.</text>
</comment>
<proteinExistence type="predicted"/>
<dbReference type="InterPro" id="IPR050330">
    <property type="entry name" value="Bact_OuterMem_StrucFunc"/>
</dbReference>
<dbReference type="InterPro" id="IPR006665">
    <property type="entry name" value="OmpA-like"/>
</dbReference>
<dbReference type="PROSITE" id="PS51257">
    <property type="entry name" value="PROKAR_LIPOPROTEIN"/>
    <property type="match status" value="1"/>
</dbReference>
<dbReference type="SUPFAM" id="SSF103088">
    <property type="entry name" value="OmpA-like"/>
    <property type="match status" value="1"/>
</dbReference>
<protein>
    <recommendedName>
        <fullName evidence="6">OmpA-like domain-containing protein</fullName>
    </recommendedName>
</protein>
<evidence type="ECO:0000259" key="6">
    <source>
        <dbReference type="PROSITE" id="PS51123"/>
    </source>
</evidence>
<dbReference type="Pfam" id="PF13441">
    <property type="entry name" value="Gly-zipper_YMGG"/>
    <property type="match status" value="1"/>
</dbReference>
<keyword evidence="5" id="KW-0732">Signal</keyword>
<dbReference type="InterPro" id="IPR006664">
    <property type="entry name" value="OMP_bac"/>
</dbReference>
<dbReference type="InterPro" id="IPR027367">
    <property type="entry name" value="Gly-zipper_YMGG"/>
</dbReference>
<keyword evidence="8" id="KW-1185">Reference proteome</keyword>
<dbReference type="PRINTS" id="PR01023">
    <property type="entry name" value="NAFLGMOTY"/>
</dbReference>
<keyword evidence="2 4" id="KW-0472">Membrane</keyword>
<dbReference type="GO" id="GO:0009279">
    <property type="term" value="C:cell outer membrane"/>
    <property type="evidence" value="ECO:0007669"/>
    <property type="project" value="UniProtKB-SubCell"/>
</dbReference>
<dbReference type="AlphaFoldDB" id="A0A365U949"/>
<dbReference type="PANTHER" id="PTHR30329:SF21">
    <property type="entry name" value="LIPOPROTEIN YIAD-RELATED"/>
    <property type="match status" value="1"/>
</dbReference>
<feature type="signal peptide" evidence="5">
    <location>
        <begin position="1"/>
        <end position="19"/>
    </location>
</feature>
<accession>A0A365U949</accession>
<evidence type="ECO:0000256" key="2">
    <source>
        <dbReference type="ARBA" id="ARBA00023136"/>
    </source>
</evidence>
<gene>
    <name evidence="7" type="ORF">DRV85_07435</name>
</gene>
<dbReference type="EMBL" id="QNTQ01000006">
    <property type="protein sequence ID" value="RBI85562.1"/>
    <property type="molecule type" value="Genomic_DNA"/>
</dbReference>